<dbReference type="RefSeq" id="WP_255916390.1">
    <property type="nucleotide sequence ID" value="NZ_JANFQO010000026.1"/>
</dbReference>
<dbReference type="EMBL" id="JANFQO010000026">
    <property type="protein sequence ID" value="MCQ4167202.1"/>
    <property type="molecule type" value="Genomic_DNA"/>
</dbReference>
<proteinExistence type="predicted"/>
<organism evidence="1 2">
    <name type="scientific">Tahibacter harae</name>
    <dbReference type="NCBI Taxonomy" id="2963937"/>
    <lineage>
        <taxon>Bacteria</taxon>
        <taxon>Pseudomonadati</taxon>
        <taxon>Pseudomonadota</taxon>
        <taxon>Gammaproteobacteria</taxon>
        <taxon>Lysobacterales</taxon>
        <taxon>Rhodanobacteraceae</taxon>
        <taxon>Tahibacter</taxon>
    </lineage>
</organism>
<protein>
    <recommendedName>
        <fullName evidence="3">DUF1795 domain-containing protein</fullName>
    </recommendedName>
</protein>
<name>A0ABT1QY46_9GAMM</name>
<evidence type="ECO:0000313" key="1">
    <source>
        <dbReference type="EMBL" id="MCQ4167202.1"/>
    </source>
</evidence>
<evidence type="ECO:0000313" key="2">
    <source>
        <dbReference type="Proteomes" id="UP001165498"/>
    </source>
</evidence>
<keyword evidence="2" id="KW-1185">Reference proteome</keyword>
<comment type="caution">
    <text evidence="1">The sequence shown here is derived from an EMBL/GenBank/DDBJ whole genome shotgun (WGS) entry which is preliminary data.</text>
</comment>
<dbReference type="Proteomes" id="UP001165498">
    <property type="component" value="Unassembled WGS sequence"/>
</dbReference>
<reference evidence="1" key="1">
    <citation type="submission" date="2022-07" db="EMBL/GenBank/DDBJ databases">
        <title>Tahibacter sp., a new gammaproteobacterium isolated from the silt sample collected at pig farm.</title>
        <authorList>
            <person name="Chen H."/>
        </authorList>
    </citation>
    <scope>NUCLEOTIDE SEQUENCE</scope>
    <source>
        <strain evidence="1">P2K</strain>
    </source>
</reference>
<sequence length="208" mass="22892">MHPSFPHRIRAAAAAAVLLFGGSALAGGYVLELDGRRVELDLDQPAEAVLADGKRVTVRLERKAEQVYREKGLSFAHPATIQPSATDINAQVRQLMLVSANGNGVILQRYSGLDPTALIDLMVKEMTDEEVAAGYERKITPDTQKLADGRQLRGKLARTESADEAWDRHILAIGDERGGFLVVTMMERDREPADVAMLQRFWASLVLE</sequence>
<accession>A0ABT1QY46</accession>
<evidence type="ECO:0008006" key="3">
    <source>
        <dbReference type="Google" id="ProtNLM"/>
    </source>
</evidence>
<gene>
    <name evidence="1" type="ORF">NM961_21005</name>
</gene>